<reference evidence="1 2" key="1">
    <citation type="submission" date="2018-07" db="EMBL/GenBank/DDBJ databases">
        <title>Thalassococcus profundi sp. nov., a marine bacterium isolated from deep seawater of Okinawa Trough.</title>
        <authorList>
            <person name="Yu M."/>
        </authorList>
    </citation>
    <scope>NUCLEOTIDE SEQUENCE [LARGE SCALE GENOMIC DNA]</scope>
    <source>
        <strain evidence="1 2">WRAS1</strain>
    </source>
</reference>
<proteinExistence type="predicted"/>
<keyword evidence="2" id="KW-1185">Reference proteome</keyword>
<organism evidence="1 2">
    <name type="scientific">Thalassococcus profundi</name>
    <dbReference type="NCBI Taxonomy" id="2282382"/>
    <lineage>
        <taxon>Bacteria</taxon>
        <taxon>Pseudomonadati</taxon>
        <taxon>Pseudomonadota</taxon>
        <taxon>Alphaproteobacteria</taxon>
        <taxon>Rhodobacterales</taxon>
        <taxon>Roseobacteraceae</taxon>
        <taxon>Thalassococcus</taxon>
    </lineage>
</organism>
<dbReference type="AlphaFoldDB" id="A0A369TI47"/>
<comment type="caution">
    <text evidence="1">The sequence shown here is derived from an EMBL/GenBank/DDBJ whole genome shotgun (WGS) entry which is preliminary data.</text>
</comment>
<dbReference type="RefSeq" id="WP_114512243.1">
    <property type="nucleotide sequence ID" value="NZ_QPMK01000016.1"/>
</dbReference>
<name>A0A369TI47_9RHOB</name>
<evidence type="ECO:0000313" key="1">
    <source>
        <dbReference type="EMBL" id="RDD64983.1"/>
    </source>
</evidence>
<sequence>MTVLDWPATLPRPLRSGYQGQLVDPRLAKNAEVGPPGYRRRYSSVPRTVAMSVVVSRSQKAEFEQFHVETLRHGTLPFWMPDPTTDGWALLTDTGAPLLTSAGAPVSLAARWLCLFGTPPSETLRGQSFTLSFNISVMP</sequence>
<evidence type="ECO:0000313" key="2">
    <source>
        <dbReference type="Proteomes" id="UP000253977"/>
    </source>
</evidence>
<dbReference type="OrthoDB" id="7858450at2"/>
<dbReference type="Proteomes" id="UP000253977">
    <property type="component" value="Unassembled WGS sequence"/>
</dbReference>
<gene>
    <name evidence="1" type="ORF">DU478_17430</name>
</gene>
<dbReference type="EMBL" id="QPMK01000016">
    <property type="protein sequence ID" value="RDD64983.1"/>
    <property type="molecule type" value="Genomic_DNA"/>
</dbReference>
<accession>A0A369TI47</accession>
<protein>
    <submittedName>
        <fullName evidence="1">Uncharacterized protein</fullName>
    </submittedName>
</protein>